<dbReference type="EMBL" id="MDEH01000002">
    <property type="protein sequence ID" value="PPU74015.1"/>
    <property type="molecule type" value="Genomic_DNA"/>
</dbReference>
<evidence type="ECO:0000313" key="1">
    <source>
        <dbReference type="EMBL" id="PPU74015.1"/>
    </source>
</evidence>
<dbReference type="AlphaFoldDB" id="A0A2S7DJL2"/>
<evidence type="ECO:0000313" key="2">
    <source>
        <dbReference type="Proteomes" id="UP000239865"/>
    </source>
</evidence>
<dbReference type="InterPro" id="IPR020955">
    <property type="entry name" value="Uncharacterised_Atu4866"/>
</dbReference>
<dbReference type="OrthoDB" id="9810893at2"/>
<accession>A0A2S7DJL2</accession>
<comment type="caution">
    <text evidence="1">The sequence shown here is derived from an EMBL/GenBank/DDBJ whole genome shotgun (WGS) entry which is preliminary data.</text>
</comment>
<dbReference type="Pfam" id="PF11512">
    <property type="entry name" value="Atu4866"/>
    <property type="match status" value="1"/>
</dbReference>
<sequence length="131" mass="14482">MSDARMTLAVAVALGAGAAVFHTDAVSMEPPPRVGDDATDARDPQRWHAHPYLGAWVTADGRAWRELLPTGYYAQAGDRRDLSQGRYVVDHDRIRFLDERGSSVEGIFVGADELHHAGRIFHRQRKTASAM</sequence>
<gene>
    <name evidence="1" type="ORF">XmelCFBP4644_06110</name>
</gene>
<protein>
    <submittedName>
        <fullName evidence="1">Uncharacterized protein</fullName>
    </submittedName>
</protein>
<dbReference type="Proteomes" id="UP000239865">
    <property type="component" value="Unassembled WGS sequence"/>
</dbReference>
<dbReference type="RefSeq" id="WP_104586201.1">
    <property type="nucleotide sequence ID" value="NZ_JAJGQH010000003.1"/>
</dbReference>
<reference evidence="1 2" key="1">
    <citation type="submission" date="2016-08" db="EMBL/GenBank/DDBJ databases">
        <authorList>
            <person name="Seilhamer J.J."/>
        </authorList>
    </citation>
    <scope>NUCLEOTIDE SEQUENCE [LARGE SCALE GENOMIC DNA]</scope>
    <source>
        <strain evidence="1 2">CFBP4644</strain>
    </source>
</reference>
<dbReference type="Gene3D" id="2.40.128.290">
    <property type="entry name" value="Uncharacterised protein Atu4866, PF11512"/>
    <property type="match status" value="1"/>
</dbReference>
<proteinExistence type="predicted"/>
<dbReference type="InterPro" id="IPR038646">
    <property type="entry name" value="Atu4866-like_sf"/>
</dbReference>
<name>A0A2S7DJL2_9XANT</name>
<organism evidence="1 2">
    <name type="scientific">Xanthomonas melonis</name>
    <dbReference type="NCBI Taxonomy" id="56456"/>
    <lineage>
        <taxon>Bacteria</taxon>
        <taxon>Pseudomonadati</taxon>
        <taxon>Pseudomonadota</taxon>
        <taxon>Gammaproteobacteria</taxon>
        <taxon>Lysobacterales</taxon>
        <taxon>Lysobacteraceae</taxon>
        <taxon>Xanthomonas</taxon>
    </lineage>
</organism>